<proteinExistence type="predicted"/>
<reference evidence="2 3" key="1">
    <citation type="submission" date="2021-01" db="EMBL/GenBank/DDBJ databases">
        <title>Whole genome shotgun sequence of Actinoplanes couchii NBRC 106145.</title>
        <authorList>
            <person name="Komaki H."/>
            <person name="Tamura T."/>
        </authorList>
    </citation>
    <scope>NUCLEOTIDE SEQUENCE [LARGE SCALE GENOMIC DNA]</scope>
    <source>
        <strain evidence="2 3">NBRC 106145</strain>
    </source>
</reference>
<evidence type="ECO:0000313" key="3">
    <source>
        <dbReference type="Proteomes" id="UP000612282"/>
    </source>
</evidence>
<dbReference type="InterPro" id="IPR007278">
    <property type="entry name" value="DUF397"/>
</dbReference>
<name>A0ABQ3X1V0_9ACTN</name>
<keyword evidence="3" id="KW-1185">Reference proteome</keyword>
<protein>
    <recommendedName>
        <fullName evidence="1">DUF397 domain-containing protein</fullName>
    </recommendedName>
</protein>
<dbReference type="EMBL" id="BOMG01000019">
    <property type="protein sequence ID" value="GID52498.1"/>
    <property type="molecule type" value="Genomic_DNA"/>
</dbReference>
<evidence type="ECO:0000259" key="1">
    <source>
        <dbReference type="Pfam" id="PF04149"/>
    </source>
</evidence>
<organism evidence="2 3">
    <name type="scientific">Actinoplanes couchii</name>
    <dbReference type="NCBI Taxonomy" id="403638"/>
    <lineage>
        <taxon>Bacteria</taxon>
        <taxon>Bacillati</taxon>
        <taxon>Actinomycetota</taxon>
        <taxon>Actinomycetes</taxon>
        <taxon>Micromonosporales</taxon>
        <taxon>Micromonosporaceae</taxon>
        <taxon>Actinoplanes</taxon>
    </lineage>
</organism>
<dbReference type="RefSeq" id="WP_203793306.1">
    <property type="nucleotide sequence ID" value="NZ_BAAAQE010000097.1"/>
</dbReference>
<evidence type="ECO:0000313" key="2">
    <source>
        <dbReference type="EMBL" id="GID52498.1"/>
    </source>
</evidence>
<sequence>MDRWVAVEQWRKSTHSSSGACVEVAPQPEQIMVRDSKDPGGPVLTFNRREWAAFISGAKDGEFDL</sequence>
<accession>A0ABQ3X1V0</accession>
<dbReference type="Proteomes" id="UP000612282">
    <property type="component" value="Unassembled WGS sequence"/>
</dbReference>
<comment type="caution">
    <text evidence="2">The sequence shown here is derived from an EMBL/GenBank/DDBJ whole genome shotgun (WGS) entry which is preliminary data.</text>
</comment>
<feature type="domain" description="DUF397" evidence="1">
    <location>
        <begin position="9"/>
        <end position="59"/>
    </location>
</feature>
<dbReference type="Pfam" id="PF04149">
    <property type="entry name" value="DUF397"/>
    <property type="match status" value="1"/>
</dbReference>
<gene>
    <name evidence="2" type="ORF">Aco03nite_009020</name>
</gene>